<dbReference type="InterPro" id="IPR001005">
    <property type="entry name" value="SANT/Myb"/>
</dbReference>
<keyword evidence="3" id="KW-0804">Transcription</keyword>
<dbReference type="InterPro" id="IPR009057">
    <property type="entry name" value="Homeodomain-like_sf"/>
</dbReference>
<dbReference type="InterPro" id="IPR036420">
    <property type="entry name" value="BRCT_dom_sf"/>
</dbReference>
<reference evidence="11" key="1">
    <citation type="submission" date="2023-07" db="EMBL/GenBank/DDBJ databases">
        <title>Chromosome-level genome assembly of Artemia franciscana.</title>
        <authorList>
            <person name="Jo E."/>
        </authorList>
    </citation>
    <scope>NUCLEOTIDE SEQUENCE</scope>
    <source>
        <tissue evidence="11">Whole body</tissue>
    </source>
</reference>
<feature type="region of interest" description="Disordered" evidence="6">
    <location>
        <begin position="383"/>
        <end position="402"/>
    </location>
</feature>
<sequence length="846" mass="94735">MTLAPKEDGSPNIKFFEHPDIMNQFEIIKGWLSKNHKKHIQADSPKAKDLSQLTIQLLQFQEEVLNKNNPKAKMTKIPVNLFIDLRPGGASSVILAAVYKYKTDQGWKKIDLQSSSRLDRNIEMMQSVEKALVSSGHWKNPVIYFMPEVDSNLKQKATELLKKHGGSVTETKGDATHIVYPLCDPLADEYGRPVMCRNSNVLMHWYYFPDSHDSWVTCETDLDVPEWYQRNEGPHKVCANWVMDLDQYNEWMNEEDYEVDEKGNKKEHKLLMTVDDCMTASEGKKKVAVPAKRKSSPPPQSKTPAANKRKSSRAASATPTPNNPKKPRLEDEDDSTRDMDDPQPEPNVREVDLSKVPSVALNKKESELQPIKGGTMADLDEEMEENAPASVPPAPASVKAPSPVPATLGEVQAKPNDDTSKDTATEQTHHIVVPSYSAWFDYNSIHAIERRALPEFFNGKNKSKTPEGYVAYRNFMIDSYRLNPTEYLTSTACRRNLAGDVCAIVRVHAFLEQWGLINYQVDIDTRPAPLGPPPTSHFHVISDTPSGLVPLQKQAQQNAAKQLLDLDTVAPKGGKTELGGFGLRIDQYNKKTGLTRSKPGIGQLTREWTEQETLLLLEGLELYKDDWNKVCEHVGTRTQEECILNFLKLPIEDSYFEDPELGGGISGPLGLQPIPFSQSGNPIMSTVAFLASVVDPRVASAAAKAAMEEFAKIKDEVPSILMEAHMKNVEALLAKGDTDPNAALAQMKKLEIKLRHFEELETIMDREREALEHQRQQLLQERQAFHLEQLKAAEARARQAVQMQQQQQQGPQPTVQGPLPTQAVASHHPLNVQPVLPQPIPPQTPQ</sequence>
<dbReference type="SMART" id="SM00717">
    <property type="entry name" value="SANT"/>
    <property type="match status" value="1"/>
</dbReference>
<dbReference type="Pfam" id="PF00249">
    <property type="entry name" value="Myb_DNA-binding"/>
    <property type="match status" value="1"/>
</dbReference>
<evidence type="ECO:0000259" key="7">
    <source>
        <dbReference type="PROSITE" id="PS50090"/>
    </source>
</evidence>
<dbReference type="AlphaFoldDB" id="A0AA88H6E8"/>
<organism evidence="11 12">
    <name type="scientific">Artemia franciscana</name>
    <name type="common">Brine shrimp</name>
    <name type="synonym">Artemia sanfranciscana</name>
    <dbReference type="NCBI Taxonomy" id="6661"/>
    <lineage>
        <taxon>Eukaryota</taxon>
        <taxon>Metazoa</taxon>
        <taxon>Ecdysozoa</taxon>
        <taxon>Arthropoda</taxon>
        <taxon>Crustacea</taxon>
        <taxon>Branchiopoda</taxon>
        <taxon>Anostraca</taxon>
        <taxon>Artemiidae</taxon>
        <taxon>Artemia</taxon>
    </lineage>
</organism>
<dbReference type="PROSITE" id="PS51293">
    <property type="entry name" value="SANT"/>
    <property type="match status" value="1"/>
</dbReference>
<feature type="compositionally biased region" description="Low complexity" evidence="6">
    <location>
        <begin position="798"/>
        <end position="822"/>
    </location>
</feature>
<evidence type="ECO:0000256" key="5">
    <source>
        <dbReference type="ARBA" id="ARBA00049655"/>
    </source>
</evidence>
<evidence type="ECO:0000313" key="11">
    <source>
        <dbReference type="EMBL" id="KAK2704314.1"/>
    </source>
</evidence>
<dbReference type="GO" id="GO:0006355">
    <property type="term" value="P:regulation of DNA-templated transcription"/>
    <property type="evidence" value="ECO:0007669"/>
    <property type="project" value="UniProtKB-ARBA"/>
</dbReference>
<dbReference type="Gene3D" id="3.40.50.10190">
    <property type="entry name" value="BRCT domain"/>
    <property type="match status" value="1"/>
</dbReference>
<dbReference type="PANTHER" id="PTHR15381:SF1">
    <property type="entry name" value="CHONDROITIN SULFATE PROTEOGLYCAN 5"/>
    <property type="match status" value="1"/>
</dbReference>
<dbReference type="InterPro" id="IPR032450">
    <property type="entry name" value="SMARCC_N"/>
</dbReference>
<dbReference type="Gene3D" id="1.10.10.10">
    <property type="entry name" value="Winged helix-like DNA-binding domain superfamily/Winged helix DNA-binding domain"/>
    <property type="match status" value="1"/>
</dbReference>
<feature type="region of interest" description="Disordered" evidence="6">
    <location>
        <begin position="798"/>
        <end position="846"/>
    </location>
</feature>
<feature type="region of interest" description="Disordered" evidence="6">
    <location>
        <begin position="281"/>
        <end position="373"/>
    </location>
</feature>
<comment type="caution">
    <text evidence="11">The sequence shown here is derived from an EMBL/GenBank/DDBJ whole genome shotgun (WGS) entry which is preliminary data.</text>
</comment>
<evidence type="ECO:0000313" key="12">
    <source>
        <dbReference type="Proteomes" id="UP001187531"/>
    </source>
</evidence>
<feature type="domain" description="Chromo" evidence="10">
    <location>
        <begin position="1"/>
        <end position="274"/>
    </location>
</feature>
<dbReference type="GO" id="GO:0048858">
    <property type="term" value="P:cell projection morphogenesis"/>
    <property type="evidence" value="ECO:0007669"/>
    <property type="project" value="TreeGrafter"/>
</dbReference>
<dbReference type="GO" id="GO:0016514">
    <property type="term" value="C:SWI/SNF complex"/>
    <property type="evidence" value="ECO:0007669"/>
    <property type="project" value="UniProtKB-ARBA"/>
</dbReference>
<dbReference type="PANTHER" id="PTHR15381">
    <property type="entry name" value="CHONDROITIN SULFATE PROTEOGLYCAN 5 -RELATED"/>
    <property type="match status" value="1"/>
</dbReference>
<evidence type="ECO:0000256" key="3">
    <source>
        <dbReference type="ARBA" id="ARBA00023163"/>
    </source>
</evidence>
<dbReference type="GO" id="GO:0045202">
    <property type="term" value="C:synapse"/>
    <property type="evidence" value="ECO:0007669"/>
    <property type="project" value="TreeGrafter"/>
</dbReference>
<accession>A0AA88H6E8</accession>
<dbReference type="Pfam" id="PF16496">
    <property type="entry name" value="SWIRM-assoc_2"/>
    <property type="match status" value="1"/>
</dbReference>
<dbReference type="InterPro" id="IPR007526">
    <property type="entry name" value="SWIRM"/>
</dbReference>
<dbReference type="Pfam" id="PF16498">
    <property type="entry name" value="SWIRM-assoc_3"/>
    <property type="match status" value="1"/>
</dbReference>
<dbReference type="FunFam" id="1.10.10.10:FF:000020">
    <property type="entry name" value="SWI/SNF complex subunit SMARCC2 isoform c"/>
    <property type="match status" value="1"/>
</dbReference>
<keyword evidence="2" id="KW-0805">Transcription regulation</keyword>
<name>A0AA88H6E8_ARTSF</name>
<protein>
    <recommendedName>
        <fullName evidence="13">SWI/SNF complex subunit SMARCC2</fullName>
    </recommendedName>
</protein>
<evidence type="ECO:0000256" key="6">
    <source>
        <dbReference type="SAM" id="MobiDB-lite"/>
    </source>
</evidence>
<dbReference type="SUPFAM" id="SSF52113">
    <property type="entry name" value="BRCT domain"/>
    <property type="match status" value="1"/>
</dbReference>
<dbReference type="EMBL" id="JAVRJZ010000021">
    <property type="protein sequence ID" value="KAK2704314.1"/>
    <property type="molecule type" value="Genomic_DNA"/>
</dbReference>
<evidence type="ECO:0000256" key="2">
    <source>
        <dbReference type="ARBA" id="ARBA00023015"/>
    </source>
</evidence>
<evidence type="ECO:0000256" key="4">
    <source>
        <dbReference type="ARBA" id="ARBA00023242"/>
    </source>
</evidence>
<dbReference type="GO" id="GO:0006325">
    <property type="term" value="P:chromatin organization"/>
    <property type="evidence" value="ECO:0007669"/>
    <property type="project" value="UniProtKB-KW"/>
</dbReference>
<dbReference type="Proteomes" id="UP001187531">
    <property type="component" value="Unassembled WGS sequence"/>
</dbReference>
<dbReference type="InterPro" id="IPR032448">
    <property type="entry name" value="SWIRM-assoc"/>
</dbReference>
<dbReference type="FunFam" id="1.10.10.60:FF:000014">
    <property type="entry name" value="SWI/SNF complex subunit SMARCC2 isoform C"/>
    <property type="match status" value="1"/>
</dbReference>
<evidence type="ECO:0000259" key="9">
    <source>
        <dbReference type="PROSITE" id="PS51293"/>
    </source>
</evidence>
<comment type="similarity">
    <text evidence="5">Belongs to the SMARCC family.</text>
</comment>
<dbReference type="InterPro" id="IPR049898">
    <property type="entry name" value="MARR_BRCT_CHROMO"/>
</dbReference>
<proteinExistence type="inferred from homology"/>
<dbReference type="InterPro" id="IPR036388">
    <property type="entry name" value="WH-like_DNA-bd_sf"/>
</dbReference>
<feature type="domain" description="Myb-like" evidence="7">
    <location>
        <begin position="608"/>
        <end position="650"/>
    </location>
</feature>
<comment type="subcellular location">
    <subcellularLocation>
        <location evidence="1">Nucleus</location>
    </subcellularLocation>
</comment>
<dbReference type="Pfam" id="PF04433">
    <property type="entry name" value="SWIRM"/>
    <property type="match status" value="1"/>
</dbReference>
<dbReference type="SUPFAM" id="SSF46689">
    <property type="entry name" value="Homeodomain-like"/>
    <property type="match status" value="2"/>
</dbReference>
<evidence type="ECO:0000256" key="1">
    <source>
        <dbReference type="ARBA" id="ARBA00004123"/>
    </source>
</evidence>
<dbReference type="Gene3D" id="1.10.10.60">
    <property type="entry name" value="Homeodomain-like"/>
    <property type="match status" value="1"/>
</dbReference>
<feature type="compositionally biased region" description="Pro residues" evidence="6">
    <location>
        <begin position="836"/>
        <end position="846"/>
    </location>
</feature>
<evidence type="ECO:0008006" key="13">
    <source>
        <dbReference type="Google" id="ProtNLM"/>
    </source>
</evidence>
<dbReference type="InterPro" id="IPR017884">
    <property type="entry name" value="SANT_dom"/>
</dbReference>
<evidence type="ECO:0000259" key="10">
    <source>
        <dbReference type="PROSITE" id="PS52032"/>
    </source>
</evidence>
<dbReference type="PROSITE" id="PS50090">
    <property type="entry name" value="MYB_LIKE"/>
    <property type="match status" value="1"/>
</dbReference>
<dbReference type="PROSITE" id="PS52032">
    <property type="entry name" value="MARR_BRCT_CHROMO"/>
    <property type="match status" value="1"/>
</dbReference>
<keyword evidence="4" id="KW-0539">Nucleus</keyword>
<keyword evidence="12" id="KW-1185">Reference proteome</keyword>
<evidence type="ECO:0000259" key="8">
    <source>
        <dbReference type="PROSITE" id="PS50934"/>
    </source>
</evidence>
<feature type="domain" description="SANT" evidence="9">
    <location>
        <begin position="603"/>
        <end position="654"/>
    </location>
</feature>
<dbReference type="PROSITE" id="PS50934">
    <property type="entry name" value="SWIRM"/>
    <property type="match status" value="1"/>
</dbReference>
<feature type="domain" description="SWIRM" evidence="8">
    <location>
        <begin position="431"/>
        <end position="528"/>
    </location>
</feature>
<gene>
    <name evidence="11" type="ORF">QYM36_016644</name>
</gene>